<comment type="caution">
    <text evidence="1">The sequence shown here is derived from an EMBL/GenBank/DDBJ whole genome shotgun (WGS) entry which is preliminary data.</text>
</comment>
<protein>
    <submittedName>
        <fullName evidence="1">Unnamed protein product</fullName>
    </submittedName>
</protein>
<organism evidence="1 2">
    <name type="scientific">Ambrosiozyma monospora</name>
    <name type="common">Yeast</name>
    <name type="synonym">Endomycopsis monosporus</name>
    <dbReference type="NCBI Taxonomy" id="43982"/>
    <lineage>
        <taxon>Eukaryota</taxon>
        <taxon>Fungi</taxon>
        <taxon>Dikarya</taxon>
        <taxon>Ascomycota</taxon>
        <taxon>Saccharomycotina</taxon>
        <taxon>Pichiomycetes</taxon>
        <taxon>Pichiales</taxon>
        <taxon>Pichiaceae</taxon>
        <taxon>Ambrosiozyma</taxon>
    </lineage>
</organism>
<evidence type="ECO:0000313" key="1">
    <source>
        <dbReference type="EMBL" id="GME90866.1"/>
    </source>
</evidence>
<keyword evidence="2" id="KW-1185">Reference proteome</keyword>
<proteinExistence type="predicted"/>
<gene>
    <name evidence="1" type="ORF">Amon02_000879300</name>
</gene>
<evidence type="ECO:0000313" key="2">
    <source>
        <dbReference type="Proteomes" id="UP001165064"/>
    </source>
</evidence>
<accession>A0ACB5TLC4</accession>
<dbReference type="Proteomes" id="UP001165064">
    <property type="component" value="Unassembled WGS sequence"/>
</dbReference>
<sequence length="307" mass="34214">MIPKLVVYIHELNVIMSQYLKVGQLIGISDNGSDLELPLADDGGFEATITITTPEEADKLKNLKRVEQQSADLEEFIEDELSGKELTLRLKDVSSGTSDMKRTSDSAIDIDIDEDTEKEDNSITNVAIQGNDKVQNIIDVFVYKHKLPENLQIELMFDGISLDPQLQVNHTELTDNCLIEVEYDTKELESLRKEQKQNGDDENGSDLDINDEELLGLDGDSNDDGSNGGSQRFTVLLKGKDGIPYKVQVSNETKVSALMKYYLQKAKLDKKIKVKLSFDNEPLAPNSTIGDADMEEDDLIDVVLGKK</sequence>
<dbReference type="EMBL" id="BSXS01007937">
    <property type="protein sequence ID" value="GME90866.1"/>
    <property type="molecule type" value="Genomic_DNA"/>
</dbReference>
<reference evidence="1" key="1">
    <citation type="submission" date="2023-04" db="EMBL/GenBank/DDBJ databases">
        <title>Ambrosiozyma monospora NBRC 10751.</title>
        <authorList>
            <person name="Ichikawa N."/>
            <person name="Sato H."/>
            <person name="Tonouchi N."/>
        </authorList>
    </citation>
    <scope>NUCLEOTIDE SEQUENCE</scope>
    <source>
        <strain evidence="1">NBRC 10751</strain>
    </source>
</reference>
<name>A0ACB5TLC4_AMBMO</name>